<dbReference type="RefSeq" id="WP_141608166.1">
    <property type="nucleotide sequence ID" value="NZ_VIGC02000001.1"/>
</dbReference>
<dbReference type="EMBL" id="VIGC01000001">
    <property type="protein sequence ID" value="TQE97953.1"/>
    <property type="molecule type" value="Genomic_DNA"/>
</dbReference>
<keyword evidence="2" id="KW-1185">Reference proteome</keyword>
<comment type="caution">
    <text evidence="1">The sequence shown here is derived from an EMBL/GenBank/DDBJ whole genome shotgun (WGS) entry which is preliminary data.</text>
</comment>
<organism evidence="1 2">
    <name type="scientific">Litorilinea aerophila</name>
    <dbReference type="NCBI Taxonomy" id="1204385"/>
    <lineage>
        <taxon>Bacteria</taxon>
        <taxon>Bacillati</taxon>
        <taxon>Chloroflexota</taxon>
        <taxon>Caldilineae</taxon>
        <taxon>Caldilineales</taxon>
        <taxon>Caldilineaceae</taxon>
        <taxon>Litorilinea</taxon>
    </lineage>
</organism>
<gene>
    <name evidence="1" type="ORF">FKZ61_00820</name>
</gene>
<accession>A0A540VP63</accession>
<name>A0A540VP63_9CHLR</name>
<dbReference type="Proteomes" id="UP000317371">
    <property type="component" value="Unassembled WGS sequence"/>
</dbReference>
<reference evidence="1 2" key="1">
    <citation type="submission" date="2019-06" db="EMBL/GenBank/DDBJ databases">
        <title>Genome sequence of Litorilinea aerophila BAA-2444.</title>
        <authorList>
            <person name="Maclea K.S."/>
            <person name="Maurais E.G."/>
            <person name="Iannazzi L.C."/>
        </authorList>
    </citation>
    <scope>NUCLEOTIDE SEQUENCE [LARGE SCALE GENOMIC DNA]</scope>
    <source>
        <strain evidence="1 2">ATCC BAA-2444</strain>
    </source>
</reference>
<proteinExistence type="predicted"/>
<dbReference type="AlphaFoldDB" id="A0A540VP63"/>
<evidence type="ECO:0000313" key="1">
    <source>
        <dbReference type="EMBL" id="TQE97953.1"/>
    </source>
</evidence>
<dbReference type="OrthoDB" id="5111310at2"/>
<evidence type="ECO:0000313" key="2">
    <source>
        <dbReference type="Proteomes" id="UP000317371"/>
    </source>
</evidence>
<evidence type="ECO:0008006" key="3">
    <source>
        <dbReference type="Google" id="ProtNLM"/>
    </source>
</evidence>
<dbReference type="InParanoid" id="A0A540VP63"/>
<sequence length="246" mass="27259">MEQGTRKSRDDTAHWARSVERLNVNEVSGDALNLNVDGRRLTGPVQGFGQLWQKTYRVRLEGVEVAPETVVSWWKAHLPELMPDDSRFYPSLSGVAPGEVLLINATLPGIPGGMPVSTGVLILYADDESFSVMTPDGHPESGFNTFSSYDDGGVTVCQIQSLARANDPIYEFGFRWMGGGAQQERIWRHVLTGLASHFHGAGEVTVQKICVDPRLQWSQAKNIWHNAVIRTALALPGRWVRQILSH</sequence>
<protein>
    <recommendedName>
        <fullName evidence="3">DUF1990 family protein</fullName>
    </recommendedName>
</protein>